<dbReference type="EMBL" id="WNKQ01000006">
    <property type="protein sequence ID" value="KAF5850991.1"/>
    <property type="molecule type" value="Genomic_DNA"/>
</dbReference>
<dbReference type="AlphaFoldDB" id="A0A8H5ZIR7"/>
<proteinExistence type="predicted"/>
<feature type="compositionally biased region" description="Basic and acidic residues" evidence="1">
    <location>
        <begin position="89"/>
        <end position="99"/>
    </location>
</feature>
<gene>
    <name evidence="2" type="ORF">GGP41_010628</name>
</gene>
<dbReference type="Proteomes" id="UP000624244">
    <property type="component" value="Unassembled WGS sequence"/>
</dbReference>
<organism evidence="2 3">
    <name type="scientific">Cochliobolus sativus</name>
    <name type="common">Common root rot and spot blotch fungus</name>
    <name type="synonym">Bipolaris sorokiniana</name>
    <dbReference type="NCBI Taxonomy" id="45130"/>
    <lineage>
        <taxon>Eukaryota</taxon>
        <taxon>Fungi</taxon>
        <taxon>Dikarya</taxon>
        <taxon>Ascomycota</taxon>
        <taxon>Pezizomycotina</taxon>
        <taxon>Dothideomycetes</taxon>
        <taxon>Pleosporomycetidae</taxon>
        <taxon>Pleosporales</taxon>
        <taxon>Pleosporineae</taxon>
        <taxon>Pleosporaceae</taxon>
        <taxon>Bipolaris</taxon>
    </lineage>
</organism>
<sequence>MLEEQYPGSARSLAIDSSHHANHHLIEEPILGRRFGSRHGMPLEQNFTTPQYGAQQVQGLDRSFNSPQYSNQQVQGPERDFTSPQMNEGRLRHPNHDQAEGWYQDGNRHPYPLRK</sequence>
<feature type="region of interest" description="Disordered" evidence="1">
    <location>
        <begin position="1"/>
        <end position="21"/>
    </location>
</feature>
<evidence type="ECO:0000313" key="2">
    <source>
        <dbReference type="EMBL" id="KAF5850991.1"/>
    </source>
</evidence>
<accession>A0A8H5ZIR7</accession>
<evidence type="ECO:0000313" key="3">
    <source>
        <dbReference type="Proteomes" id="UP000624244"/>
    </source>
</evidence>
<feature type="region of interest" description="Disordered" evidence="1">
    <location>
        <begin position="36"/>
        <end position="115"/>
    </location>
</feature>
<evidence type="ECO:0000256" key="1">
    <source>
        <dbReference type="SAM" id="MobiDB-lite"/>
    </source>
</evidence>
<comment type="caution">
    <text evidence="2">The sequence shown here is derived from an EMBL/GenBank/DDBJ whole genome shotgun (WGS) entry which is preliminary data.</text>
</comment>
<name>A0A8H5ZIR7_COCSA</name>
<reference evidence="2" key="1">
    <citation type="submission" date="2019-11" db="EMBL/GenBank/DDBJ databases">
        <title>Bipolaris sorokiniana Genome sequencing.</title>
        <authorList>
            <person name="Wang H."/>
        </authorList>
    </citation>
    <scope>NUCLEOTIDE SEQUENCE</scope>
</reference>
<feature type="compositionally biased region" description="Polar residues" evidence="1">
    <location>
        <begin position="45"/>
        <end position="75"/>
    </location>
</feature>
<protein>
    <submittedName>
        <fullName evidence="2">Uncharacterized protein</fullName>
    </submittedName>
</protein>